<sequence length="346" mass="38057">MAPTKLFITGGTGFIGGSVLDAIQSTYPELEITALLRRPNESFTSRYPNVKIIKGTFEDFDIIQDASEQADIVLHAGNTDHMASVKAILAGLAKKTTQSLLLHLTGAASISDTMQGNKAFAGKLNPRVWNDIDDVDEIYNLSTDIIHRDVDRLIADANNDLVKTITISPPDIYGQKTGSGTTGSFLVPEYVKAIIELKKAFYLGEGQNIRGLVHISDVVSLFVLILGKYLQGGEGLDYGKDGFYFASSDGVKWKDAAEAIAKIGHEQGWLTEETQPVSLSLEEFVKLRFKNSFFQDQIILYMWGSNSRAESARAKKLGWEPKGPSFWDCLAEDCRVAAEEYAKTTK</sequence>
<accession>A0A428P9N0</accession>
<feature type="domain" description="NAD-dependent epimerase/dehydratase" evidence="1">
    <location>
        <begin position="7"/>
        <end position="235"/>
    </location>
</feature>
<dbReference type="GO" id="GO:0005737">
    <property type="term" value="C:cytoplasm"/>
    <property type="evidence" value="ECO:0007669"/>
    <property type="project" value="TreeGrafter"/>
</dbReference>
<evidence type="ECO:0000313" key="2">
    <source>
        <dbReference type="EMBL" id="RSL49706.1"/>
    </source>
</evidence>
<dbReference type="Gene3D" id="3.40.50.720">
    <property type="entry name" value="NAD(P)-binding Rossmann-like Domain"/>
    <property type="match status" value="2"/>
</dbReference>
<reference evidence="2 3" key="1">
    <citation type="submission" date="2017-06" db="EMBL/GenBank/DDBJ databases">
        <title>Comparative genomic analysis of Ambrosia Fusariam Clade fungi.</title>
        <authorList>
            <person name="Stajich J.E."/>
            <person name="Carrillo J."/>
            <person name="Kijimoto T."/>
            <person name="Eskalen A."/>
            <person name="O'Donnell K."/>
            <person name="Kasson M."/>
        </authorList>
    </citation>
    <scope>NUCLEOTIDE SEQUENCE [LARGE SCALE GENOMIC DNA]</scope>
    <source>
        <strain evidence="2 3">NRRL62584</strain>
    </source>
</reference>
<proteinExistence type="predicted"/>
<organism evidence="2 3">
    <name type="scientific">Fusarium duplospermum</name>
    <dbReference type="NCBI Taxonomy" id="1325734"/>
    <lineage>
        <taxon>Eukaryota</taxon>
        <taxon>Fungi</taxon>
        <taxon>Dikarya</taxon>
        <taxon>Ascomycota</taxon>
        <taxon>Pezizomycotina</taxon>
        <taxon>Sordariomycetes</taxon>
        <taxon>Hypocreomycetidae</taxon>
        <taxon>Hypocreales</taxon>
        <taxon>Nectriaceae</taxon>
        <taxon>Fusarium</taxon>
        <taxon>Fusarium solani species complex</taxon>
    </lineage>
</organism>
<dbReference type="SUPFAM" id="SSF51735">
    <property type="entry name" value="NAD(P)-binding Rossmann-fold domains"/>
    <property type="match status" value="1"/>
</dbReference>
<dbReference type="Pfam" id="PF01370">
    <property type="entry name" value="Epimerase"/>
    <property type="match status" value="1"/>
</dbReference>
<dbReference type="OrthoDB" id="2130169at2759"/>
<evidence type="ECO:0000313" key="3">
    <source>
        <dbReference type="Proteomes" id="UP000288168"/>
    </source>
</evidence>
<dbReference type="InterPro" id="IPR001509">
    <property type="entry name" value="Epimerase_deHydtase"/>
</dbReference>
<dbReference type="GO" id="GO:0004029">
    <property type="term" value="F:aldehyde dehydrogenase (NAD+) activity"/>
    <property type="evidence" value="ECO:0007669"/>
    <property type="project" value="TreeGrafter"/>
</dbReference>
<dbReference type="EMBL" id="NKCI01000175">
    <property type="protein sequence ID" value="RSL49706.1"/>
    <property type="molecule type" value="Genomic_DNA"/>
</dbReference>
<dbReference type="PANTHER" id="PTHR48079:SF6">
    <property type="entry name" value="NAD(P)-BINDING DOMAIN-CONTAINING PROTEIN-RELATED"/>
    <property type="match status" value="1"/>
</dbReference>
<dbReference type="STRING" id="1325734.A0A428P9N0"/>
<gene>
    <name evidence="2" type="ORF">CEP54_012294</name>
</gene>
<keyword evidence="3" id="KW-1185">Reference proteome</keyword>
<name>A0A428P9N0_9HYPO</name>
<dbReference type="InterPro" id="IPR036291">
    <property type="entry name" value="NAD(P)-bd_dom_sf"/>
</dbReference>
<dbReference type="PANTHER" id="PTHR48079">
    <property type="entry name" value="PROTEIN YEEZ"/>
    <property type="match status" value="1"/>
</dbReference>
<evidence type="ECO:0000259" key="1">
    <source>
        <dbReference type="Pfam" id="PF01370"/>
    </source>
</evidence>
<protein>
    <recommendedName>
        <fullName evidence="1">NAD-dependent epimerase/dehydratase domain-containing protein</fullName>
    </recommendedName>
</protein>
<dbReference type="AlphaFoldDB" id="A0A428P9N0"/>
<dbReference type="InterPro" id="IPR051783">
    <property type="entry name" value="NAD(P)-dependent_oxidoreduct"/>
</dbReference>
<comment type="caution">
    <text evidence="2">The sequence shown here is derived from an EMBL/GenBank/DDBJ whole genome shotgun (WGS) entry which is preliminary data.</text>
</comment>
<dbReference type="Proteomes" id="UP000288168">
    <property type="component" value="Unassembled WGS sequence"/>
</dbReference>